<dbReference type="GO" id="GO:0045333">
    <property type="term" value="P:cellular respiration"/>
    <property type="evidence" value="ECO:0007669"/>
    <property type="project" value="TreeGrafter"/>
</dbReference>
<feature type="domain" description="IMS import disulfide relay-system CHCH-CHCH-like Cx9C" evidence="1">
    <location>
        <begin position="10"/>
        <end position="54"/>
    </location>
</feature>
<dbReference type="EMBL" id="FR839631">
    <property type="protein sequence ID" value="SCV12436.1"/>
    <property type="molecule type" value="Genomic_DNA"/>
</dbReference>
<dbReference type="Proteomes" id="UP000006853">
    <property type="component" value="Chromosome 4"/>
</dbReference>
<organism evidence="2 3">
    <name type="scientific">Komagataella phaffii (strain ATCC 76273 / CBS 7435 / CECT 11047 / NRRL Y-11430 / Wegner 21-1)</name>
    <name type="common">Yeast</name>
    <name type="synonym">Pichia pastoris</name>
    <dbReference type="NCBI Taxonomy" id="981350"/>
    <lineage>
        <taxon>Eukaryota</taxon>
        <taxon>Fungi</taxon>
        <taxon>Dikarya</taxon>
        <taxon>Ascomycota</taxon>
        <taxon>Saccharomycotina</taxon>
        <taxon>Pichiomycetes</taxon>
        <taxon>Pichiales</taxon>
        <taxon>Pichiaceae</taxon>
        <taxon>Komagataella</taxon>
    </lineage>
</organism>
<dbReference type="Gene3D" id="1.10.287.2900">
    <property type="match status" value="2"/>
</dbReference>
<accession>A0A1G4KR04</accession>
<proteinExistence type="predicted"/>
<protein>
    <recommendedName>
        <fullName evidence="1">IMS import disulfide relay-system CHCH-CHCH-like Cx9C domain-containing protein</fullName>
    </recommendedName>
</protein>
<evidence type="ECO:0000313" key="2">
    <source>
        <dbReference type="EMBL" id="SCV12436.1"/>
    </source>
</evidence>
<keyword evidence="3" id="KW-1185">Reference proteome</keyword>
<evidence type="ECO:0000313" key="3">
    <source>
        <dbReference type="Proteomes" id="UP000006853"/>
    </source>
</evidence>
<sequence>MSGVLDQLLLDDIAKFCPQQFLNYHKCMSDPNVKDVTECIPFQGELAKCIKSDVPSFQKIQDKCADVMKDYETCIRSKGKTSECIDQLNSLRNCAQRVVQK</sequence>
<dbReference type="AlphaFoldDB" id="A0A1G4KR04"/>
<name>A0A1G4KR04_KOMPC</name>
<reference evidence="2 3" key="1">
    <citation type="journal article" date="2011" name="J. Biotechnol.">
        <title>High-quality genome sequence of Pichia pastoris CBS7435.</title>
        <authorList>
            <person name="Kuberl A."/>
            <person name="Schneider J."/>
            <person name="Thallinger G.G."/>
            <person name="Anderl I."/>
            <person name="Wibberg D."/>
            <person name="Hajek T."/>
            <person name="Jaenicke S."/>
            <person name="Brinkrolf K."/>
            <person name="Goesmann A."/>
            <person name="Szczepanowski R."/>
            <person name="Puhler A."/>
            <person name="Schwab H."/>
            <person name="Glieder A."/>
            <person name="Pichler H."/>
        </authorList>
    </citation>
    <scope>NUCLEOTIDE SEQUENCE [LARGE SCALE GENOMIC DNA]</scope>
    <source>
        <strain evidence="3">ATCC 76273 / CBS 7435 / CECT 11047 / NRRL Y-11430 / Wegner 21-1</strain>
    </source>
</reference>
<dbReference type="PANTHER" id="PTHR47106">
    <property type="entry name" value="COILED-COIL-HELIX-COILED-COIL-HELIX DOMAIN-CONTAINING PROTEIN 5"/>
    <property type="match status" value="1"/>
</dbReference>
<dbReference type="InterPro" id="IPR031731">
    <property type="entry name" value="CX9C"/>
</dbReference>
<dbReference type="GO" id="GO:0005758">
    <property type="term" value="C:mitochondrial intermembrane space"/>
    <property type="evidence" value="ECO:0007669"/>
    <property type="project" value="TreeGrafter"/>
</dbReference>
<gene>
    <name evidence="2" type="ordered locus">PP7435_Chr4-2082</name>
</gene>
<reference evidence="2 3" key="2">
    <citation type="journal article" date="2016" name="FEMS Yeast Res.">
        <title>Curation of the genome annotation of Pichia pastoris (Komagataella phaffii) CBS7435 from gene level to protein function.</title>
        <authorList>
            <person name="Valli M."/>
            <person name="Tatto N.E."/>
            <person name="Peymann A."/>
            <person name="Gruber C."/>
            <person name="Landes N."/>
            <person name="Ekker H."/>
            <person name="Thallinger G.G."/>
            <person name="Mattanovich D."/>
            <person name="Gasser B."/>
            <person name="Graf A.B."/>
        </authorList>
    </citation>
    <scope>GENOME REANNOTATION</scope>
    <source>
        <strain evidence="2 3">ATCC 76273 / CBS 7435 / CECT 11047 / NRRL Y-11430 / Wegner 21-1</strain>
    </source>
</reference>
<evidence type="ECO:0000259" key="1">
    <source>
        <dbReference type="Pfam" id="PF16860"/>
    </source>
</evidence>
<dbReference type="InterPro" id="IPR052848">
    <property type="entry name" value="CHCH_domain-containing_protein"/>
</dbReference>
<dbReference type="PANTHER" id="PTHR47106:SF1">
    <property type="entry name" value="COILED-COIL-HELIX-COILED-COIL-HELIX DOMAIN-CONTAINING PROTEIN 5"/>
    <property type="match status" value="1"/>
</dbReference>
<dbReference type="Pfam" id="PF16860">
    <property type="entry name" value="CX9C"/>
    <property type="match status" value="1"/>
</dbReference>